<dbReference type="Proteomes" id="UP000325182">
    <property type="component" value="Unassembled WGS sequence"/>
</dbReference>
<dbReference type="AlphaFoldDB" id="A0A5D4M4W0"/>
<name>A0A5D4M4W0_9BACI</name>
<dbReference type="InterPro" id="IPR025555">
    <property type="entry name" value="YppG"/>
</dbReference>
<evidence type="ECO:0008006" key="3">
    <source>
        <dbReference type="Google" id="ProtNLM"/>
    </source>
</evidence>
<proteinExistence type="predicted"/>
<evidence type="ECO:0000313" key="2">
    <source>
        <dbReference type="Proteomes" id="UP000325182"/>
    </source>
</evidence>
<dbReference type="RefSeq" id="WP_148955115.1">
    <property type="nucleotide sequence ID" value="NZ_VTEG01000026.1"/>
</dbReference>
<gene>
    <name evidence="1" type="ORF">FZC84_20800</name>
</gene>
<dbReference type="Pfam" id="PF14179">
    <property type="entry name" value="YppG"/>
    <property type="match status" value="1"/>
</dbReference>
<reference evidence="1 2" key="1">
    <citation type="submission" date="2019-08" db="EMBL/GenBank/DDBJ databases">
        <title>Bacillus genomes from the desert of Cuatro Cienegas, Coahuila.</title>
        <authorList>
            <person name="Olmedo-Alvarez G."/>
        </authorList>
    </citation>
    <scope>NUCLEOTIDE SEQUENCE [LARGE SCALE GENOMIC DNA]</scope>
    <source>
        <strain evidence="1 2">CH128b_4D</strain>
    </source>
</reference>
<dbReference type="EMBL" id="VTEG01000026">
    <property type="protein sequence ID" value="TYR96090.1"/>
    <property type="molecule type" value="Genomic_DNA"/>
</dbReference>
<evidence type="ECO:0000313" key="1">
    <source>
        <dbReference type="EMBL" id="TYR96090.1"/>
    </source>
</evidence>
<comment type="caution">
    <text evidence="1">The sequence shown here is derived from an EMBL/GenBank/DDBJ whole genome shotgun (WGS) entry which is preliminary data.</text>
</comment>
<accession>A0A5D4M4W0</accession>
<sequence>MYQFHNHYQNWIIPARRYYGHQQQHNGAMPYPPYGSPQQFQQPPYLQQPAYGYNQGYQNPAGDYGIYSQGNHYANQYFQNPLQPDEINHSQGGIYNDYQGMINPYPKGSFMAKPQSSGMGTIMKSFKSQDGSLDFNKMMNTAGQMMNAMSQVSSMVKGVGGFFKV</sequence>
<protein>
    <recommendedName>
        <fullName evidence="3">Spore coat protein</fullName>
    </recommendedName>
</protein>
<organism evidence="1 2">
    <name type="scientific">Rossellomorea vietnamensis</name>
    <dbReference type="NCBI Taxonomy" id="218284"/>
    <lineage>
        <taxon>Bacteria</taxon>
        <taxon>Bacillati</taxon>
        <taxon>Bacillota</taxon>
        <taxon>Bacilli</taxon>
        <taxon>Bacillales</taxon>
        <taxon>Bacillaceae</taxon>
        <taxon>Rossellomorea</taxon>
    </lineage>
</organism>